<evidence type="ECO:0000313" key="4">
    <source>
        <dbReference type="Proteomes" id="UP000572680"/>
    </source>
</evidence>
<protein>
    <recommendedName>
        <fullName evidence="2">Peptidase S1 domain-containing protein</fullName>
    </recommendedName>
</protein>
<dbReference type="Gene3D" id="2.40.10.10">
    <property type="entry name" value="Trypsin-like serine proteases"/>
    <property type="match status" value="2"/>
</dbReference>
<feature type="chain" id="PRO_5038822260" description="Peptidase S1 domain-containing protein" evidence="1">
    <location>
        <begin position="18"/>
        <end position="406"/>
    </location>
</feature>
<dbReference type="EMBL" id="JACJIA010000003">
    <property type="protein sequence ID" value="MBA8951380.1"/>
    <property type="molecule type" value="Genomic_DNA"/>
</dbReference>
<evidence type="ECO:0000256" key="1">
    <source>
        <dbReference type="SAM" id="SignalP"/>
    </source>
</evidence>
<evidence type="ECO:0000259" key="2">
    <source>
        <dbReference type="Pfam" id="PF00089"/>
    </source>
</evidence>
<dbReference type="Pfam" id="PF00089">
    <property type="entry name" value="Trypsin"/>
    <property type="match status" value="1"/>
</dbReference>
<reference evidence="3 4" key="1">
    <citation type="submission" date="2020-08" db="EMBL/GenBank/DDBJ databases">
        <title>Genomic Encyclopedia of Type Strains, Phase IV (KMG-IV): sequencing the most valuable type-strain genomes for metagenomic binning, comparative biology and taxonomic classification.</title>
        <authorList>
            <person name="Goeker M."/>
        </authorList>
    </citation>
    <scope>NUCLEOTIDE SEQUENCE [LARGE SCALE GENOMIC DNA]</scope>
    <source>
        <strain evidence="3 4">DSM 44197</strain>
    </source>
</reference>
<feature type="domain" description="Peptidase S1" evidence="2">
    <location>
        <begin position="329"/>
        <end position="393"/>
    </location>
</feature>
<accession>A0A7W3LNH7</accession>
<dbReference type="GO" id="GO:0004252">
    <property type="term" value="F:serine-type endopeptidase activity"/>
    <property type="evidence" value="ECO:0007669"/>
    <property type="project" value="InterPro"/>
</dbReference>
<dbReference type="RefSeq" id="WP_182843712.1">
    <property type="nucleotide sequence ID" value="NZ_BAAALP010000004.1"/>
</dbReference>
<dbReference type="SUPFAM" id="SSF50494">
    <property type="entry name" value="Trypsin-like serine proteases"/>
    <property type="match status" value="1"/>
</dbReference>
<keyword evidence="1" id="KW-0732">Signal</keyword>
<dbReference type="InterPro" id="IPR001254">
    <property type="entry name" value="Trypsin_dom"/>
</dbReference>
<dbReference type="InterPro" id="IPR043504">
    <property type="entry name" value="Peptidase_S1_PA_chymotrypsin"/>
</dbReference>
<sequence length="406" mass="44061">MRLRAAVVSLVAGAALASGTGSVAVASPVVVVVTPARETPVEISAAELEDLRVVARSDGIGVGEAVRRWGWQNSFLEVTGRLQGRYPGEYSGAEITGEGSGAWIGFKGTVPPEAVVLARTLPVPVRLIGNKGFSEKELNDATVDNFFRIAGHPGVETAEGGYEIASGAIDISVAARAPLSADERRRLLRGRAKAPITVNVTFVDRVDASPKTHMRGGGFLNGDGICTAAFTVRKGRARGVATAHHCSRGNSRFRFYNHHHRGRFTTIKRRGSHGGRYGDMAWYSSGRYKAVPWFYYAPNKKRGVKLYRRPRVGQKICNYGRFTHAKCTKVYKNGQCVKYAGLPRYCGLTAVRGEVTRRGDSGGPWYWGNGAYGILSGAKRIDRRTRDLFTPVAGMYEAMGVSVYLS</sequence>
<dbReference type="CDD" id="cd21112">
    <property type="entry name" value="alphaLP-like"/>
    <property type="match status" value="1"/>
</dbReference>
<dbReference type="AlphaFoldDB" id="A0A7W3LNH7"/>
<proteinExistence type="predicted"/>
<gene>
    <name evidence="3" type="ORF">HNR61_003011</name>
</gene>
<feature type="signal peptide" evidence="1">
    <location>
        <begin position="1"/>
        <end position="17"/>
    </location>
</feature>
<dbReference type="InterPro" id="IPR009003">
    <property type="entry name" value="Peptidase_S1_PA"/>
</dbReference>
<dbReference type="Proteomes" id="UP000572680">
    <property type="component" value="Unassembled WGS sequence"/>
</dbReference>
<name>A0A7W3LNH7_ACTNM</name>
<organism evidence="3 4">
    <name type="scientific">Actinomadura namibiensis</name>
    <dbReference type="NCBI Taxonomy" id="182080"/>
    <lineage>
        <taxon>Bacteria</taxon>
        <taxon>Bacillati</taxon>
        <taxon>Actinomycetota</taxon>
        <taxon>Actinomycetes</taxon>
        <taxon>Streptosporangiales</taxon>
        <taxon>Thermomonosporaceae</taxon>
        <taxon>Actinomadura</taxon>
    </lineage>
</organism>
<dbReference type="GO" id="GO:0006508">
    <property type="term" value="P:proteolysis"/>
    <property type="evidence" value="ECO:0007669"/>
    <property type="project" value="InterPro"/>
</dbReference>
<comment type="caution">
    <text evidence="3">The sequence shown here is derived from an EMBL/GenBank/DDBJ whole genome shotgun (WGS) entry which is preliminary data.</text>
</comment>
<keyword evidence="4" id="KW-1185">Reference proteome</keyword>
<evidence type="ECO:0000313" key="3">
    <source>
        <dbReference type="EMBL" id="MBA8951380.1"/>
    </source>
</evidence>